<reference evidence="1 2" key="1">
    <citation type="submission" date="2019-06" db="EMBL/GenBank/DDBJ databases">
        <title>Draft genome sequence of Corynebacterium striatum NBRC 15291.</title>
        <authorList>
            <person name="Miura T."/>
            <person name="Furukawa M."/>
            <person name="Shimamura M."/>
            <person name="Ohyama Y."/>
            <person name="Yamazoe A."/>
            <person name="Kawasaki H."/>
        </authorList>
    </citation>
    <scope>NUCLEOTIDE SEQUENCE [LARGE SCALE GENOMIC DNA]</scope>
    <source>
        <strain evidence="1 2">NBRC 15291</strain>
    </source>
</reference>
<evidence type="ECO:0000313" key="2">
    <source>
        <dbReference type="Proteomes" id="UP000315234"/>
    </source>
</evidence>
<dbReference type="EMBL" id="BJLD01000021">
    <property type="protein sequence ID" value="GEA44754.1"/>
    <property type="molecule type" value="Genomic_DNA"/>
</dbReference>
<sequence>MRLYADGTYLVLVCSGGSYSARNDDKALGAICEPGYKNWCFKALIPVQMHNPLGMVFDIVAELFQELCKTAIAPGLSRGALGADAVSL</sequence>
<evidence type="ECO:0000313" key="1">
    <source>
        <dbReference type="EMBL" id="GEA44754.1"/>
    </source>
</evidence>
<comment type="caution">
    <text evidence="1">The sequence shown here is derived from an EMBL/GenBank/DDBJ whole genome shotgun (WGS) entry which is preliminary data.</text>
</comment>
<gene>
    <name evidence="1" type="ORF">Cst04h_29240</name>
</gene>
<dbReference type="AlphaFoldDB" id="A0ABC9ZRM7"/>
<accession>A0ABC9ZRM7</accession>
<protein>
    <submittedName>
        <fullName evidence="1">Uncharacterized protein</fullName>
    </submittedName>
</protein>
<organism evidence="1 2">
    <name type="scientific">Corynebacterium striatum</name>
    <dbReference type="NCBI Taxonomy" id="43770"/>
    <lineage>
        <taxon>Bacteria</taxon>
        <taxon>Bacillati</taxon>
        <taxon>Actinomycetota</taxon>
        <taxon>Actinomycetes</taxon>
        <taxon>Mycobacteriales</taxon>
        <taxon>Corynebacteriaceae</taxon>
        <taxon>Corynebacterium</taxon>
    </lineage>
</organism>
<name>A0ABC9ZRM7_CORST</name>
<proteinExistence type="predicted"/>
<dbReference type="Proteomes" id="UP000315234">
    <property type="component" value="Unassembled WGS sequence"/>
</dbReference>